<dbReference type="InterPro" id="IPR028082">
    <property type="entry name" value="Peripla_BP_I"/>
</dbReference>
<feature type="domain" description="Leucine-binding protein" evidence="4">
    <location>
        <begin position="38"/>
        <end position="390"/>
    </location>
</feature>
<dbReference type="EMBL" id="JAUSRV010000008">
    <property type="protein sequence ID" value="MDP9972276.1"/>
    <property type="molecule type" value="Genomic_DNA"/>
</dbReference>
<gene>
    <name evidence="5" type="ORF">J2W39_003518</name>
</gene>
<reference evidence="5" key="1">
    <citation type="submission" date="2023-07" db="EMBL/GenBank/DDBJ databases">
        <title>Sorghum-associated microbial communities from plants grown in Nebraska, USA.</title>
        <authorList>
            <person name="Schachtman D."/>
        </authorList>
    </citation>
    <scope>NUCLEOTIDE SEQUENCE</scope>
    <source>
        <strain evidence="5">DS3315</strain>
    </source>
</reference>
<evidence type="ECO:0000256" key="3">
    <source>
        <dbReference type="SAM" id="SignalP"/>
    </source>
</evidence>
<evidence type="ECO:0000256" key="1">
    <source>
        <dbReference type="ARBA" id="ARBA00010062"/>
    </source>
</evidence>
<dbReference type="PANTHER" id="PTHR30483">
    <property type="entry name" value="LEUCINE-SPECIFIC-BINDING PROTEIN"/>
    <property type="match status" value="1"/>
</dbReference>
<name>A0AAW8EJY6_VARPD</name>
<sequence>MRIRDLLRCAVTLVMACLAAAGAHARVELGAPAGQADITIGCLYPLAGRAAIYGRDSIAAIKLALAELDAEPMRDWRPRLRVIVEDDRSKAAYGVRLASQFIDHDKAQFLCGVVSSGVAQAVSRLSRARKVIFVGTDHASSRLTIEDFHRYYFRVSNDTYTSMAAGAKYLVEQQRERGWKRLAFLGPDYDYGHVMWADLQRSLSASGANYEVVAQLWPKLYEPDYSAYLTALMRSRPDVIVTGLWGGDFLAFLAQAHSSELLGKMPMANFDAGGNYDVLMALGDQAPPNLVLSARHHNNWPDTTRNRKFMADFFAAEGRYPTYAAEGAYAGILAIARAVGKAGKPFDVEKVVGALEGLCLELPEDPPGFASCIDRETHQIAQAQAIGEVVVDTRFPPARVMLGRWRVYPAEQLRPSPELVRERRRAAGAP</sequence>
<dbReference type="SUPFAM" id="SSF53822">
    <property type="entry name" value="Periplasmic binding protein-like I"/>
    <property type="match status" value="1"/>
</dbReference>
<dbReference type="CDD" id="cd06330">
    <property type="entry name" value="PBP1_As_SBP-like"/>
    <property type="match status" value="1"/>
</dbReference>
<evidence type="ECO:0000256" key="2">
    <source>
        <dbReference type="ARBA" id="ARBA00022729"/>
    </source>
</evidence>
<organism evidence="5 6">
    <name type="scientific">Variovorax paradoxus</name>
    <dbReference type="NCBI Taxonomy" id="34073"/>
    <lineage>
        <taxon>Bacteria</taxon>
        <taxon>Pseudomonadati</taxon>
        <taxon>Pseudomonadota</taxon>
        <taxon>Betaproteobacteria</taxon>
        <taxon>Burkholderiales</taxon>
        <taxon>Comamonadaceae</taxon>
        <taxon>Variovorax</taxon>
    </lineage>
</organism>
<dbReference type="PANTHER" id="PTHR30483:SF6">
    <property type="entry name" value="PERIPLASMIC BINDING PROTEIN OF ABC TRANSPORTER FOR NATURAL AMINO ACIDS"/>
    <property type="match status" value="1"/>
</dbReference>
<feature type="signal peptide" evidence="3">
    <location>
        <begin position="1"/>
        <end position="25"/>
    </location>
</feature>
<evidence type="ECO:0000259" key="4">
    <source>
        <dbReference type="Pfam" id="PF13458"/>
    </source>
</evidence>
<dbReference type="InterPro" id="IPR028081">
    <property type="entry name" value="Leu-bd"/>
</dbReference>
<dbReference type="GeneID" id="99718001"/>
<evidence type="ECO:0000313" key="5">
    <source>
        <dbReference type="EMBL" id="MDP9972276.1"/>
    </source>
</evidence>
<dbReference type="Pfam" id="PF13458">
    <property type="entry name" value="Peripla_BP_6"/>
    <property type="match status" value="1"/>
</dbReference>
<accession>A0AAW8EJY6</accession>
<protein>
    <submittedName>
        <fullName evidence="5">Branched-chain amino acid transport system substrate-binding protein</fullName>
    </submittedName>
</protein>
<evidence type="ECO:0000313" key="6">
    <source>
        <dbReference type="Proteomes" id="UP001224845"/>
    </source>
</evidence>
<dbReference type="InterPro" id="IPR051010">
    <property type="entry name" value="BCAA_transport"/>
</dbReference>
<comment type="similarity">
    <text evidence="1">Belongs to the leucine-binding protein family.</text>
</comment>
<proteinExistence type="inferred from homology"/>
<dbReference type="AlphaFoldDB" id="A0AAW8EJY6"/>
<dbReference type="Proteomes" id="UP001224845">
    <property type="component" value="Unassembled WGS sequence"/>
</dbReference>
<comment type="caution">
    <text evidence="5">The sequence shown here is derived from an EMBL/GenBank/DDBJ whole genome shotgun (WGS) entry which is preliminary data.</text>
</comment>
<dbReference type="Gene3D" id="3.40.50.2300">
    <property type="match status" value="2"/>
</dbReference>
<dbReference type="RefSeq" id="WP_244883534.1">
    <property type="nucleotide sequence ID" value="NZ_CAIGKF010000001.1"/>
</dbReference>
<keyword evidence="2 3" id="KW-0732">Signal</keyword>
<feature type="chain" id="PRO_5043521684" evidence="3">
    <location>
        <begin position="26"/>
        <end position="430"/>
    </location>
</feature>